<keyword evidence="4" id="KW-1185">Reference proteome</keyword>
<keyword evidence="2" id="KW-0472">Membrane</keyword>
<dbReference type="Proteomes" id="UP001359559">
    <property type="component" value="Unassembled WGS sequence"/>
</dbReference>
<dbReference type="EMBL" id="JAYKXN010000003">
    <property type="protein sequence ID" value="KAK7300704.1"/>
    <property type="molecule type" value="Genomic_DNA"/>
</dbReference>
<accession>A0AAN9JM50</accession>
<protein>
    <submittedName>
        <fullName evidence="3">Uncharacterized protein</fullName>
    </submittedName>
</protein>
<evidence type="ECO:0000313" key="4">
    <source>
        <dbReference type="Proteomes" id="UP001359559"/>
    </source>
</evidence>
<evidence type="ECO:0000256" key="2">
    <source>
        <dbReference type="SAM" id="Phobius"/>
    </source>
</evidence>
<feature type="compositionally biased region" description="Pro residues" evidence="1">
    <location>
        <begin position="62"/>
        <end position="77"/>
    </location>
</feature>
<feature type="compositionally biased region" description="Pro residues" evidence="1">
    <location>
        <begin position="89"/>
        <end position="115"/>
    </location>
</feature>
<evidence type="ECO:0000256" key="1">
    <source>
        <dbReference type="SAM" id="MobiDB-lite"/>
    </source>
</evidence>
<evidence type="ECO:0000313" key="3">
    <source>
        <dbReference type="EMBL" id="KAK7300704.1"/>
    </source>
</evidence>
<feature type="region of interest" description="Disordered" evidence="1">
    <location>
        <begin position="58"/>
        <end position="115"/>
    </location>
</feature>
<proteinExistence type="predicted"/>
<comment type="caution">
    <text evidence="3">The sequence shown here is derived from an EMBL/GenBank/DDBJ whole genome shotgun (WGS) entry which is preliminary data.</text>
</comment>
<keyword evidence="2" id="KW-1133">Transmembrane helix</keyword>
<feature type="transmembrane region" description="Helical" evidence="2">
    <location>
        <begin position="142"/>
        <end position="159"/>
    </location>
</feature>
<reference evidence="3 4" key="1">
    <citation type="submission" date="2024-01" db="EMBL/GenBank/DDBJ databases">
        <title>The genomes of 5 underutilized Papilionoideae crops provide insights into root nodulation and disease resistance.</title>
        <authorList>
            <person name="Yuan L."/>
        </authorList>
    </citation>
    <scope>NUCLEOTIDE SEQUENCE [LARGE SCALE GENOMIC DNA]</scope>
    <source>
        <strain evidence="3">LY-2023</strain>
        <tissue evidence="3">Leaf</tissue>
    </source>
</reference>
<keyword evidence="2" id="KW-0812">Transmembrane</keyword>
<dbReference type="AlphaFoldDB" id="A0AAN9JM50"/>
<gene>
    <name evidence="3" type="ORF">RJT34_11552</name>
</gene>
<dbReference type="PANTHER" id="PTHR35094:SF7">
    <property type="entry name" value="LEUCINE-RICH REPEAT EXTENSIN-LIKE PROTEIN 2"/>
    <property type="match status" value="1"/>
</dbReference>
<sequence>MVSSTKCWSPQKLTIVLVFVCIAFSYLVEANTFSSKLDKPIDTEIKCGSCPCGNPCSDEQLAPPPPSPSPPPPPPLFLPEISAPENCDPLPPPSPPPPPPPPPPSRPPPTPPPPRFIYVTGAPALPGDAYANYFSAASNREVRLLVLAGLIALLITMLFG</sequence>
<organism evidence="3 4">
    <name type="scientific">Clitoria ternatea</name>
    <name type="common">Butterfly pea</name>
    <dbReference type="NCBI Taxonomy" id="43366"/>
    <lineage>
        <taxon>Eukaryota</taxon>
        <taxon>Viridiplantae</taxon>
        <taxon>Streptophyta</taxon>
        <taxon>Embryophyta</taxon>
        <taxon>Tracheophyta</taxon>
        <taxon>Spermatophyta</taxon>
        <taxon>Magnoliopsida</taxon>
        <taxon>eudicotyledons</taxon>
        <taxon>Gunneridae</taxon>
        <taxon>Pentapetalae</taxon>
        <taxon>rosids</taxon>
        <taxon>fabids</taxon>
        <taxon>Fabales</taxon>
        <taxon>Fabaceae</taxon>
        <taxon>Papilionoideae</taxon>
        <taxon>50 kb inversion clade</taxon>
        <taxon>NPAAA clade</taxon>
        <taxon>indigoferoid/millettioid clade</taxon>
        <taxon>Phaseoleae</taxon>
        <taxon>Clitoria</taxon>
    </lineage>
</organism>
<name>A0AAN9JM50_CLITE</name>
<dbReference type="PANTHER" id="PTHR35094">
    <property type="entry name" value="LEUCINE-RICH REPEAT EXTENSIN-LIKE PROTEIN 2"/>
    <property type="match status" value="1"/>
</dbReference>